<accession>A0A0D7A5Z4</accession>
<dbReference type="OrthoDB" id="2748942at2759"/>
<keyword evidence="2" id="KW-1185">Reference proteome</keyword>
<sequence>MSVRCKYGRFLFSHLICISVRNVFLRCGHAQNLPDQMIYCDSETCKFSPRHPPNCTPPKCRGTCWQYRQYPEQHSPNIDSVCPACARAVGMSRRPIGGKS</sequence>
<organism evidence="1 2">
    <name type="scientific">Fistulina hepatica ATCC 64428</name>
    <dbReference type="NCBI Taxonomy" id="1128425"/>
    <lineage>
        <taxon>Eukaryota</taxon>
        <taxon>Fungi</taxon>
        <taxon>Dikarya</taxon>
        <taxon>Basidiomycota</taxon>
        <taxon>Agaricomycotina</taxon>
        <taxon>Agaricomycetes</taxon>
        <taxon>Agaricomycetidae</taxon>
        <taxon>Agaricales</taxon>
        <taxon>Fistulinaceae</taxon>
        <taxon>Fistulina</taxon>
    </lineage>
</organism>
<dbReference type="AlphaFoldDB" id="A0A0D7A5Z4"/>
<dbReference type="EMBL" id="KN882038">
    <property type="protein sequence ID" value="KIY46258.1"/>
    <property type="molecule type" value="Genomic_DNA"/>
</dbReference>
<dbReference type="Proteomes" id="UP000054144">
    <property type="component" value="Unassembled WGS sequence"/>
</dbReference>
<gene>
    <name evidence="1" type="ORF">FISHEDRAFT_47616</name>
</gene>
<protein>
    <submittedName>
        <fullName evidence="1">Uncharacterized protein</fullName>
    </submittedName>
</protein>
<proteinExistence type="predicted"/>
<evidence type="ECO:0000313" key="1">
    <source>
        <dbReference type="EMBL" id="KIY46258.1"/>
    </source>
</evidence>
<evidence type="ECO:0000313" key="2">
    <source>
        <dbReference type="Proteomes" id="UP000054144"/>
    </source>
</evidence>
<reference evidence="1 2" key="1">
    <citation type="journal article" date="2015" name="Fungal Genet. Biol.">
        <title>Evolution of novel wood decay mechanisms in Agaricales revealed by the genome sequences of Fistulina hepatica and Cylindrobasidium torrendii.</title>
        <authorList>
            <person name="Floudas D."/>
            <person name="Held B.W."/>
            <person name="Riley R."/>
            <person name="Nagy L.G."/>
            <person name="Koehler G."/>
            <person name="Ransdell A.S."/>
            <person name="Younus H."/>
            <person name="Chow J."/>
            <person name="Chiniquy J."/>
            <person name="Lipzen A."/>
            <person name="Tritt A."/>
            <person name="Sun H."/>
            <person name="Haridas S."/>
            <person name="LaButti K."/>
            <person name="Ohm R.A."/>
            <person name="Kues U."/>
            <person name="Blanchette R.A."/>
            <person name="Grigoriev I.V."/>
            <person name="Minto R.E."/>
            <person name="Hibbett D.S."/>
        </authorList>
    </citation>
    <scope>NUCLEOTIDE SEQUENCE [LARGE SCALE GENOMIC DNA]</scope>
    <source>
        <strain evidence="1 2">ATCC 64428</strain>
    </source>
</reference>
<name>A0A0D7A5Z4_9AGAR</name>